<evidence type="ECO:0000256" key="1">
    <source>
        <dbReference type="ARBA" id="ARBA00022538"/>
    </source>
</evidence>
<proteinExistence type="predicted"/>
<dbReference type="GO" id="GO:0005886">
    <property type="term" value="C:plasma membrane"/>
    <property type="evidence" value="ECO:0007669"/>
    <property type="project" value="InterPro"/>
</dbReference>
<gene>
    <name evidence="4" type="ORF">QJ521_05475</name>
</gene>
<sequence length="139" mass="15719">MKRNKFIVIGSGRLGSNIATKMSELGEDVIIIDATDDSFRKLQESFSGYQVVGDATDLSVLENSYIKHAKTVVITTDSDNTNIYLAHICYYVYNVPHIFVRLSDTDKGRLLEGTYIKAIYPFTLSLNEFINLSHEEDEK</sequence>
<name>A0AAW6UAP2_9MOLU</name>
<organism evidence="4 5">
    <name type="scientific">Peloplasma aerotolerans</name>
    <dbReference type="NCBI Taxonomy" id="3044389"/>
    <lineage>
        <taxon>Bacteria</taxon>
        <taxon>Bacillati</taxon>
        <taxon>Mycoplasmatota</taxon>
        <taxon>Mollicutes</taxon>
        <taxon>Acholeplasmatales</taxon>
        <taxon>Acholeplasmataceae</taxon>
        <taxon>Peloplasma</taxon>
    </lineage>
</organism>
<accession>A0AAW6UAP2</accession>
<dbReference type="InterPro" id="IPR050721">
    <property type="entry name" value="Trk_Ktr_HKT_K-transport"/>
</dbReference>
<dbReference type="InterPro" id="IPR036291">
    <property type="entry name" value="NAD(P)-bd_dom_sf"/>
</dbReference>
<keyword evidence="2" id="KW-0630">Potassium</keyword>
<dbReference type="PROSITE" id="PS51201">
    <property type="entry name" value="RCK_N"/>
    <property type="match status" value="1"/>
</dbReference>
<dbReference type="InterPro" id="IPR006036">
    <property type="entry name" value="K_uptake_TrkA"/>
</dbReference>
<feature type="domain" description="RCK N-terminal" evidence="3">
    <location>
        <begin position="3"/>
        <end position="119"/>
    </location>
</feature>
<protein>
    <submittedName>
        <fullName evidence="4">NAD-binding protein</fullName>
    </submittedName>
</protein>
<keyword evidence="5" id="KW-1185">Reference proteome</keyword>
<dbReference type="AlphaFoldDB" id="A0AAW6UAP2"/>
<keyword evidence="1" id="KW-0406">Ion transport</keyword>
<dbReference type="PANTHER" id="PTHR43833">
    <property type="entry name" value="POTASSIUM CHANNEL PROTEIN 2-RELATED-RELATED"/>
    <property type="match status" value="1"/>
</dbReference>
<dbReference type="RefSeq" id="WP_282839431.1">
    <property type="nucleotide sequence ID" value="NZ_JASCXW010000015.1"/>
</dbReference>
<keyword evidence="1" id="KW-0813">Transport</keyword>
<dbReference type="EMBL" id="JASCXW010000015">
    <property type="protein sequence ID" value="MDI6453004.1"/>
    <property type="molecule type" value="Genomic_DNA"/>
</dbReference>
<comment type="caution">
    <text evidence="4">The sequence shown here is derived from an EMBL/GenBank/DDBJ whole genome shotgun (WGS) entry which is preliminary data.</text>
</comment>
<dbReference type="Pfam" id="PF02254">
    <property type="entry name" value="TrkA_N"/>
    <property type="match status" value="1"/>
</dbReference>
<dbReference type="PRINTS" id="PR00335">
    <property type="entry name" value="KUPTAKETRKA"/>
</dbReference>
<evidence type="ECO:0000313" key="5">
    <source>
        <dbReference type="Proteomes" id="UP001431532"/>
    </source>
</evidence>
<reference evidence="4" key="1">
    <citation type="submission" date="2023-05" db="EMBL/GenBank/DDBJ databases">
        <title>Mariniplasma microaerophilum sp. nov., a novel anaerobic mollicute isolated from terrestrial mud volcano, Taman Peninsula, Russia.</title>
        <authorList>
            <person name="Khomyakova M.A."/>
            <person name="Merkel A.Y."/>
            <person name="Slobodkin A.I."/>
        </authorList>
    </citation>
    <scope>NUCLEOTIDE SEQUENCE</scope>
    <source>
        <strain evidence="4">M4Ah</strain>
    </source>
</reference>
<evidence type="ECO:0000256" key="2">
    <source>
        <dbReference type="ARBA" id="ARBA00022958"/>
    </source>
</evidence>
<dbReference type="SUPFAM" id="SSF51735">
    <property type="entry name" value="NAD(P)-binding Rossmann-fold domains"/>
    <property type="match status" value="1"/>
</dbReference>
<evidence type="ECO:0000313" key="4">
    <source>
        <dbReference type="EMBL" id="MDI6453004.1"/>
    </source>
</evidence>
<dbReference type="Proteomes" id="UP001431532">
    <property type="component" value="Unassembled WGS sequence"/>
</dbReference>
<dbReference type="InterPro" id="IPR003148">
    <property type="entry name" value="RCK_N"/>
</dbReference>
<dbReference type="Gene3D" id="3.40.50.720">
    <property type="entry name" value="NAD(P)-binding Rossmann-like Domain"/>
    <property type="match status" value="1"/>
</dbReference>
<dbReference type="GO" id="GO:0015079">
    <property type="term" value="F:potassium ion transmembrane transporter activity"/>
    <property type="evidence" value="ECO:0007669"/>
    <property type="project" value="InterPro"/>
</dbReference>
<keyword evidence="1" id="KW-0633">Potassium transport</keyword>
<evidence type="ECO:0000259" key="3">
    <source>
        <dbReference type="PROSITE" id="PS51201"/>
    </source>
</evidence>